<feature type="compositionally biased region" description="Acidic residues" evidence="1">
    <location>
        <begin position="152"/>
        <end position="169"/>
    </location>
</feature>
<dbReference type="PROSITE" id="PS50096">
    <property type="entry name" value="IQ"/>
    <property type="match status" value="1"/>
</dbReference>
<reference evidence="3 4" key="2">
    <citation type="submission" date="2024-05" db="EMBL/GenBank/DDBJ databases">
        <authorList>
            <person name="Chen Y."/>
            <person name="Shah S."/>
            <person name="Dougan E. K."/>
            <person name="Thang M."/>
            <person name="Chan C."/>
        </authorList>
    </citation>
    <scope>NUCLEOTIDE SEQUENCE [LARGE SCALE GENOMIC DNA]</scope>
</reference>
<feature type="compositionally biased region" description="Polar residues" evidence="1">
    <location>
        <begin position="137"/>
        <end position="150"/>
    </location>
</feature>
<feature type="region of interest" description="Disordered" evidence="1">
    <location>
        <begin position="565"/>
        <end position="622"/>
    </location>
</feature>
<dbReference type="EMBL" id="CAMXCT030000264">
    <property type="protein sequence ID" value="CAL4763671.1"/>
    <property type="molecule type" value="Genomic_DNA"/>
</dbReference>
<feature type="non-terminal residue" evidence="2">
    <location>
        <position position="711"/>
    </location>
</feature>
<feature type="compositionally biased region" description="Acidic residues" evidence="1">
    <location>
        <begin position="294"/>
        <end position="303"/>
    </location>
</feature>
<dbReference type="AlphaFoldDB" id="A0A9P1BN36"/>
<dbReference type="InterPro" id="IPR000048">
    <property type="entry name" value="IQ_motif_EF-hand-BS"/>
</dbReference>
<keyword evidence="4" id="KW-1185">Reference proteome</keyword>
<evidence type="ECO:0000256" key="1">
    <source>
        <dbReference type="SAM" id="MobiDB-lite"/>
    </source>
</evidence>
<feature type="region of interest" description="Disordered" evidence="1">
    <location>
        <begin position="270"/>
        <end position="308"/>
    </location>
</feature>
<feature type="region of interest" description="Disordered" evidence="1">
    <location>
        <begin position="214"/>
        <end position="244"/>
    </location>
</feature>
<feature type="compositionally biased region" description="Low complexity" evidence="1">
    <location>
        <begin position="170"/>
        <end position="179"/>
    </location>
</feature>
<protein>
    <submittedName>
        <fullName evidence="2">Uncharacterized protein</fullName>
    </submittedName>
</protein>
<evidence type="ECO:0000313" key="2">
    <source>
        <dbReference type="EMBL" id="CAI3976359.1"/>
    </source>
</evidence>
<feature type="region of interest" description="Disordered" evidence="1">
    <location>
        <begin position="1"/>
        <end position="21"/>
    </location>
</feature>
<feature type="region of interest" description="Disordered" evidence="1">
    <location>
        <begin position="128"/>
        <end position="188"/>
    </location>
</feature>
<feature type="region of interest" description="Disordered" evidence="1">
    <location>
        <begin position="664"/>
        <end position="711"/>
    </location>
</feature>
<reference evidence="2" key="1">
    <citation type="submission" date="2022-10" db="EMBL/GenBank/DDBJ databases">
        <authorList>
            <person name="Chen Y."/>
            <person name="Dougan E. K."/>
            <person name="Chan C."/>
            <person name="Rhodes N."/>
            <person name="Thang M."/>
        </authorList>
    </citation>
    <scope>NUCLEOTIDE SEQUENCE</scope>
</reference>
<evidence type="ECO:0000313" key="3">
    <source>
        <dbReference type="EMBL" id="CAL4763671.1"/>
    </source>
</evidence>
<dbReference type="OrthoDB" id="436850at2759"/>
<evidence type="ECO:0000313" key="4">
    <source>
        <dbReference type="Proteomes" id="UP001152797"/>
    </source>
</evidence>
<organism evidence="2">
    <name type="scientific">Cladocopium goreaui</name>
    <dbReference type="NCBI Taxonomy" id="2562237"/>
    <lineage>
        <taxon>Eukaryota</taxon>
        <taxon>Sar</taxon>
        <taxon>Alveolata</taxon>
        <taxon>Dinophyceae</taxon>
        <taxon>Suessiales</taxon>
        <taxon>Symbiodiniaceae</taxon>
        <taxon>Cladocopium</taxon>
    </lineage>
</organism>
<proteinExistence type="predicted"/>
<sequence>REALEAMPSSDAFCDEKQPTNARGARDNFLSAAVLGNMVSLGSDAGNAGMMAVRHARLIQQLILASGNEASKAYEKWQRRGKTTVAYGSKTNNEDFLQNDVRKAGNKLRQRRRGNLLARLETTEVVPATSETRLRRGTSTQEINEAQTSGEPADEDDTSKSEESDEDSSSDATTSSTSSDDSEDEVPGLGFMRVAGRSGRRASLNADQMPMLAQRKQRGRAALRQPSVVARESSTEVRKQRQSQVGHWGQLAGLARMMMPMSHDQGARASILFPDGSGGLGSARRLSEGKSEDQNEADAPDESGDSRRKLPEVFGIHVSKSPHRTMQWQEPVATLKRLHLDVAARLGLDAEAGDWDPDQTYQMSIAKFEELAEQKLLRRQQKAAIWIQARWRSQRIRRPLRQVIYKRLEARHKIRAWIRKVLRRKKIADKMVHLRMCIISTIKIQANVRRWLVKKEMGSAVAFHQVQFRMAALQERLYPAEERERDREANERLMMSEEEELSQRAESARRKHEADRQRAVAVLQPAVRRWLSRVKCWRLLQEREKELNENKRYRRFRDRDDDEYRPLSRSTFASGPRSGIGSVLEPAGVKKVGSGGDGDFARSLGSQAGEGHPGVPGPSFWHGPSGKALLALEVINATVAEHRSSGSQARGFRARAYRTRASSIALPPAPPGFRSDIAGARGGPKRGTPRLVSVPPPVGRKVKETRSSAED</sequence>
<feature type="compositionally biased region" description="Basic and acidic residues" evidence="1">
    <location>
        <begin position="701"/>
        <end position="711"/>
    </location>
</feature>
<accession>A0A9P1BN36</accession>
<gene>
    <name evidence="2" type="ORF">C1SCF055_LOCUS4583</name>
</gene>
<dbReference type="SMART" id="SM00015">
    <property type="entry name" value="IQ"/>
    <property type="match status" value="3"/>
</dbReference>
<dbReference type="Proteomes" id="UP001152797">
    <property type="component" value="Unassembled WGS sequence"/>
</dbReference>
<dbReference type="EMBL" id="CAMXCT010000264">
    <property type="protein sequence ID" value="CAI3976359.1"/>
    <property type="molecule type" value="Genomic_DNA"/>
</dbReference>
<feature type="region of interest" description="Disordered" evidence="1">
    <location>
        <begin position="482"/>
        <end position="516"/>
    </location>
</feature>
<name>A0A9P1BN36_9DINO</name>
<dbReference type="EMBL" id="CAMXCT020000264">
    <property type="protein sequence ID" value="CAL1129734.1"/>
    <property type="molecule type" value="Genomic_DNA"/>
</dbReference>
<comment type="caution">
    <text evidence="2">The sequence shown here is derived from an EMBL/GenBank/DDBJ whole genome shotgun (WGS) entry which is preliminary data.</text>
</comment>